<dbReference type="GO" id="GO:0000329">
    <property type="term" value="C:fungal-type vacuole membrane"/>
    <property type="evidence" value="ECO:0007669"/>
    <property type="project" value="EnsemblFungi"/>
</dbReference>
<keyword evidence="10" id="KW-1133">Transmembrane helix</keyword>
<dbReference type="VEuPathDB" id="FungiDB:B1J91_J00583g"/>
<dbReference type="Pfam" id="PF00930">
    <property type="entry name" value="DPPIV_N"/>
    <property type="match status" value="1"/>
</dbReference>
<organism evidence="15 16">
    <name type="scientific">Candida glabrata</name>
    <name type="common">Yeast</name>
    <name type="synonym">Torulopsis glabrata</name>
    <dbReference type="NCBI Taxonomy" id="5478"/>
    <lineage>
        <taxon>Eukaryota</taxon>
        <taxon>Fungi</taxon>
        <taxon>Dikarya</taxon>
        <taxon>Ascomycota</taxon>
        <taxon>Saccharomycotina</taxon>
        <taxon>Saccharomycetes</taxon>
        <taxon>Saccharomycetales</taxon>
        <taxon>Saccharomycetaceae</taxon>
        <taxon>Nakaseomyces</taxon>
    </lineage>
</organism>
<dbReference type="PANTHER" id="PTHR11731">
    <property type="entry name" value="PROTEASE FAMILY S9B,C DIPEPTIDYL-PEPTIDASE IV-RELATED"/>
    <property type="match status" value="1"/>
</dbReference>
<dbReference type="SUPFAM" id="SSF82171">
    <property type="entry name" value="DPP6 N-terminal domain-like"/>
    <property type="match status" value="1"/>
</dbReference>
<protein>
    <submittedName>
        <fullName evidence="15">Dipeptidyl aminopeptidase B</fullName>
    </submittedName>
</protein>
<dbReference type="GO" id="GO:0008239">
    <property type="term" value="F:dipeptidyl-peptidase activity"/>
    <property type="evidence" value="ECO:0007669"/>
    <property type="project" value="EnsemblFungi"/>
</dbReference>
<dbReference type="InterPro" id="IPR029058">
    <property type="entry name" value="AB_hydrolase_fold"/>
</dbReference>
<evidence type="ECO:0000256" key="3">
    <source>
        <dbReference type="ARBA" id="ARBA00022438"/>
    </source>
</evidence>
<dbReference type="GO" id="GO:0005886">
    <property type="term" value="C:plasma membrane"/>
    <property type="evidence" value="ECO:0007669"/>
    <property type="project" value="TreeGrafter"/>
</dbReference>
<dbReference type="InterPro" id="IPR002471">
    <property type="entry name" value="Pept_S9_AS"/>
</dbReference>
<proteinExistence type="inferred from homology"/>
<evidence type="ECO:0000256" key="10">
    <source>
        <dbReference type="ARBA" id="ARBA00022989"/>
    </source>
</evidence>
<dbReference type="VEuPathDB" id="FungiDB:GWK60_J00473"/>
<keyword evidence="4" id="KW-0926">Vacuole</keyword>
<evidence type="ECO:0000256" key="4">
    <source>
        <dbReference type="ARBA" id="ARBA00022554"/>
    </source>
</evidence>
<dbReference type="GO" id="GO:0004177">
    <property type="term" value="F:aminopeptidase activity"/>
    <property type="evidence" value="ECO:0007669"/>
    <property type="project" value="UniProtKB-KW"/>
</dbReference>
<reference evidence="15 16" key="1">
    <citation type="submission" date="2015-10" db="EMBL/GenBank/DDBJ databases">
        <title>Draft genomes sequences of Candida glabrata isolates 1A, 1B, 2A, 2B, 3A and 3B.</title>
        <authorList>
            <person name="Haavelsrud O.E."/>
            <person name="Gaustad P."/>
        </authorList>
    </citation>
    <scope>NUCLEOTIDE SEQUENCE [LARGE SCALE GENOMIC DNA]</scope>
    <source>
        <strain evidence="15">910700640</strain>
    </source>
</reference>
<evidence type="ECO:0000259" key="13">
    <source>
        <dbReference type="Pfam" id="PF00326"/>
    </source>
</evidence>
<comment type="subcellular location">
    <subcellularLocation>
        <location evidence="1">Vacuole membrane</location>
        <topology evidence="1">Single-pass type II membrane protein</topology>
    </subcellularLocation>
</comment>
<dbReference type="OrthoDB" id="16520at2759"/>
<keyword evidence="11" id="KW-0472">Membrane</keyword>
<dbReference type="Gene3D" id="3.40.50.1820">
    <property type="entry name" value="alpha/beta hydrolase"/>
    <property type="match status" value="1"/>
</dbReference>
<evidence type="ECO:0000256" key="8">
    <source>
        <dbReference type="ARBA" id="ARBA00022825"/>
    </source>
</evidence>
<dbReference type="Pfam" id="PF00326">
    <property type="entry name" value="Peptidase_S9"/>
    <property type="match status" value="1"/>
</dbReference>
<dbReference type="GO" id="GO:0004252">
    <property type="term" value="F:serine-type endopeptidase activity"/>
    <property type="evidence" value="ECO:0007669"/>
    <property type="project" value="InterPro"/>
</dbReference>
<dbReference type="VEuPathDB" id="FungiDB:GVI51_J00473"/>
<dbReference type="AlphaFoldDB" id="A0A0W0CMS8"/>
<evidence type="ECO:0000313" key="15">
    <source>
        <dbReference type="EMBL" id="KTA97611.1"/>
    </source>
</evidence>
<feature type="domain" description="Peptidase S9 prolyl oligopeptidase catalytic" evidence="13">
    <location>
        <begin position="614"/>
        <end position="812"/>
    </location>
</feature>
<dbReference type="EMBL" id="LLZZ01000158">
    <property type="protein sequence ID" value="KTA97611.1"/>
    <property type="molecule type" value="Genomic_DNA"/>
</dbReference>
<evidence type="ECO:0000256" key="9">
    <source>
        <dbReference type="ARBA" id="ARBA00022968"/>
    </source>
</evidence>
<dbReference type="FunFam" id="3.40.50.1820:FF:000003">
    <property type="entry name" value="Dipeptidyl peptidase 4"/>
    <property type="match status" value="1"/>
</dbReference>
<evidence type="ECO:0000256" key="1">
    <source>
        <dbReference type="ARBA" id="ARBA00004576"/>
    </source>
</evidence>
<keyword evidence="6" id="KW-0812">Transmembrane</keyword>
<keyword evidence="8" id="KW-0720">Serine protease</keyword>
<dbReference type="InterPro" id="IPR002469">
    <property type="entry name" value="Peptidase_S9B_N"/>
</dbReference>
<dbReference type="InterPro" id="IPR050278">
    <property type="entry name" value="Serine_Prot_S9B/DPPIV"/>
</dbReference>
<comment type="caution">
    <text evidence="15">The sequence shown here is derived from an EMBL/GenBank/DDBJ whole genome shotgun (WGS) entry which is preliminary data.</text>
</comment>
<dbReference type="GO" id="GO:0006508">
    <property type="term" value="P:proteolysis"/>
    <property type="evidence" value="ECO:0007669"/>
    <property type="project" value="UniProtKB-KW"/>
</dbReference>
<dbReference type="VEuPathDB" id="FungiDB:CAGL0J00583g"/>
<sequence length="817" mass="93977">MEEQPERIRDDAFYWKKRFVVDRMLKFAVLLVLLVWGSVLLLKMVTPLKEDHKRHQLPSNTTVDGKLLINFDNIRNGTFKPTRHNLQWIKSTKKGSDDDMGLYATKIDDKFVIKSVLDEDYEDVLLKEKTFEYDGKNYTADDIIASPDLSKLLVRSSTVKNWRHSNFGTYFLYDAKKAEFDQLAENVALAVWSPNSVDVAYVQNNDIYVYSTKTDETIIVTDDGNENVFNGIPDWVYEEEVFSNDRALWWSPNGDYLAFLKTDETNVGEFSIPYYAQKEDDVYPEVKTIKYPKSGTPNPVVDLWVHRFNDDSTYPLNVSSHHESDSTLITEVTWISESSLVTKFSDRSSDVRLVLHFNADTKHAKVARKEPADDGWWEITHNTLRIAKDENMGIIEDGYVDVANIDGYNHLVYFSPADSKYPQVLTSGEWEVIDGTLAFNSKTGNLFFIGTREGKSTERHLLYVNINKPKEVHQVTDDSKRGVYTASFSSKTRFALLSYDGPDVPYQKIIELDTDKRDEHIHGNSIGKTLYYLEENKKIRDNLKDYARPRKTYQELNLGKDKDGNNIIVNSYEILPVNFDSKLKNEYPVFFFAYGGPNSQQCIERFSIGLDEVIATELNAIVVVVDGRGTGLKGRPFRAVVRDNLGNYEAEDQIRAAKLYKSKPFVNSDKISLWGWSYGGYLTLKTLEKDAGENFKFGISVAPVTDWKLYDSVYIERYMHTPQENPEGYEKSKVSDVEALGKARRFLIMHGTGDDNVHFQHTLKLLDRLNLKAIENYDVHVFPDSDHAIKYHNANDMIYNRIVSWTRKAFNGEFDPK</sequence>
<keyword evidence="9" id="KW-0735">Signal-anchor</keyword>
<keyword evidence="12" id="KW-0325">Glycoprotein</keyword>
<evidence type="ECO:0000259" key="14">
    <source>
        <dbReference type="Pfam" id="PF00930"/>
    </source>
</evidence>
<evidence type="ECO:0000256" key="11">
    <source>
        <dbReference type="ARBA" id="ARBA00023136"/>
    </source>
</evidence>
<evidence type="ECO:0000313" key="16">
    <source>
        <dbReference type="Proteomes" id="UP000054886"/>
    </source>
</evidence>
<evidence type="ECO:0000256" key="2">
    <source>
        <dbReference type="ARBA" id="ARBA00006150"/>
    </source>
</evidence>
<keyword evidence="7" id="KW-0378">Hydrolase</keyword>
<keyword evidence="5" id="KW-0645">Protease</keyword>
<keyword evidence="3 15" id="KW-0031">Aminopeptidase</keyword>
<dbReference type="PROSITE" id="PS00708">
    <property type="entry name" value="PRO_ENDOPEP_SER"/>
    <property type="match status" value="1"/>
</dbReference>
<dbReference type="SUPFAM" id="SSF53474">
    <property type="entry name" value="alpha/beta-Hydrolases"/>
    <property type="match status" value="1"/>
</dbReference>
<accession>A0A0W0CMS8</accession>
<dbReference type="PANTHER" id="PTHR11731:SF200">
    <property type="entry name" value="DIPEPTIDYL PEPTIDASE 10, ISOFORM B"/>
    <property type="match status" value="1"/>
</dbReference>
<dbReference type="InterPro" id="IPR001375">
    <property type="entry name" value="Peptidase_S9_cat"/>
</dbReference>
<evidence type="ECO:0000256" key="6">
    <source>
        <dbReference type="ARBA" id="ARBA00022692"/>
    </source>
</evidence>
<evidence type="ECO:0000256" key="12">
    <source>
        <dbReference type="ARBA" id="ARBA00023180"/>
    </source>
</evidence>
<dbReference type="Proteomes" id="UP000054886">
    <property type="component" value="Unassembled WGS sequence"/>
</dbReference>
<name>A0A0W0CMS8_CANGB</name>
<dbReference type="Gene3D" id="2.140.10.30">
    <property type="entry name" value="Dipeptidylpeptidase IV, N-terminal domain"/>
    <property type="match status" value="1"/>
</dbReference>
<evidence type="ECO:0000256" key="5">
    <source>
        <dbReference type="ARBA" id="ARBA00022670"/>
    </source>
</evidence>
<evidence type="ECO:0000256" key="7">
    <source>
        <dbReference type="ARBA" id="ARBA00022801"/>
    </source>
</evidence>
<feature type="domain" description="Dipeptidylpeptidase IV N-terminal" evidence="14">
    <location>
        <begin position="146"/>
        <end position="506"/>
    </location>
</feature>
<gene>
    <name evidence="15" type="ORF">AO440_002817</name>
</gene>
<comment type="similarity">
    <text evidence="2">Belongs to the peptidase S9B family.</text>
</comment>